<sequence>MLDVPAAEVAAALDMTTAAVNSALQRARARIAEAGVDPEGAAEPPAEQRAVVDRYVRAFESADVAAITAMLADDVVLEMPPMANWYAGRDDYAGFMRRVYRLRGTGWRTEPLWANGEAGFAAYVDGRLHTVQLLTVTQGRVARTTVFQSAEVFELFGLVADPR</sequence>
<dbReference type="EMBL" id="BAAAPW010000005">
    <property type="protein sequence ID" value="GAA2041582.1"/>
    <property type="molecule type" value="Genomic_DNA"/>
</dbReference>
<comment type="caution">
    <text evidence="2">The sequence shown here is derived from an EMBL/GenBank/DDBJ whole genome shotgun (WGS) entry which is preliminary data.</text>
</comment>
<evidence type="ECO:0000313" key="2">
    <source>
        <dbReference type="EMBL" id="GAA2041582.1"/>
    </source>
</evidence>
<reference evidence="2 3" key="1">
    <citation type="journal article" date="2019" name="Int. J. Syst. Evol. Microbiol.">
        <title>The Global Catalogue of Microorganisms (GCM) 10K type strain sequencing project: providing services to taxonomists for standard genome sequencing and annotation.</title>
        <authorList>
            <consortium name="The Broad Institute Genomics Platform"/>
            <consortium name="The Broad Institute Genome Sequencing Center for Infectious Disease"/>
            <person name="Wu L."/>
            <person name="Ma J."/>
        </authorList>
    </citation>
    <scope>NUCLEOTIDE SEQUENCE [LARGE SCALE GENOMIC DNA]</scope>
    <source>
        <strain evidence="2 3">JCM 15672</strain>
    </source>
</reference>
<organism evidence="2 3">
    <name type="scientific">Agromyces tropicus</name>
    <dbReference type="NCBI Taxonomy" id="555371"/>
    <lineage>
        <taxon>Bacteria</taxon>
        <taxon>Bacillati</taxon>
        <taxon>Actinomycetota</taxon>
        <taxon>Actinomycetes</taxon>
        <taxon>Micrococcales</taxon>
        <taxon>Microbacteriaceae</taxon>
        <taxon>Agromyces</taxon>
    </lineage>
</organism>
<dbReference type="InterPro" id="IPR037401">
    <property type="entry name" value="SnoaL-like"/>
</dbReference>
<proteinExistence type="predicted"/>
<dbReference type="PANTHER" id="PTHR30173">
    <property type="entry name" value="SIGMA 19 FACTOR"/>
    <property type="match status" value="1"/>
</dbReference>
<accession>A0ABN2UQL5</accession>
<gene>
    <name evidence="2" type="ORF">GCM10009819_29450</name>
</gene>
<dbReference type="Proteomes" id="UP001501196">
    <property type="component" value="Unassembled WGS sequence"/>
</dbReference>
<dbReference type="Pfam" id="PF12680">
    <property type="entry name" value="SnoaL_2"/>
    <property type="match status" value="1"/>
</dbReference>
<protein>
    <recommendedName>
        <fullName evidence="1">SnoaL-like domain-containing protein</fullName>
    </recommendedName>
</protein>
<evidence type="ECO:0000259" key="1">
    <source>
        <dbReference type="Pfam" id="PF12680"/>
    </source>
</evidence>
<dbReference type="SUPFAM" id="SSF54427">
    <property type="entry name" value="NTF2-like"/>
    <property type="match status" value="1"/>
</dbReference>
<dbReference type="PANTHER" id="PTHR30173:SF36">
    <property type="entry name" value="ECF RNA POLYMERASE SIGMA FACTOR SIGJ"/>
    <property type="match status" value="1"/>
</dbReference>
<dbReference type="InterPro" id="IPR032710">
    <property type="entry name" value="NTF2-like_dom_sf"/>
</dbReference>
<feature type="domain" description="SnoaL-like" evidence="1">
    <location>
        <begin position="52"/>
        <end position="135"/>
    </location>
</feature>
<keyword evidence="3" id="KW-1185">Reference proteome</keyword>
<dbReference type="InterPro" id="IPR052704">
    <property type="entry name" value="ECF_Sigma-70_Domain"/>
</dbReference>
<dbReference type="RefSeq" id="WP_344376032.1">
    <property type="nucleotide sequence ID" value="NZ_BAAAPW010000005.1"/>
</dbReference>
<name>A0ABN2UQL5_9MICO</name>
<evidence type="ECO:0000313" key="3">
    <source>
        <dbReference type="Proteomes" id="UP001501196"/>
    </source>
</evidence>
<dbReference type="Gene3D" id="3.10.450.50">
    <property type="match status" value="1"/>
</dbReference>